<evidence type="ECO:0000313" key="2">
    <source>
        <dbReference type="Proteomes" id="UP000287853"/>
    </source>
</evidence>
<proteinExistence type="predicted"/>
<keyword evidence="2" id="KW-1185">Reference proteome</keyword>
<name>A0A444J4K8_9BACT</name>
<organism evidence="1 2">
    <name type="scientific">Candidatus Electrothrix aarhusensis</name>
    <dbReference type="NCBI Taxonomy" id="1859131"/>
    <lineage>
        <taxon>Bacteria</taxon>
        <taxon>Pseudomonadati</taxon>
        <taxon>Thermodesulfobacteriota</taxon>
        <taxon>Desulfobulbia</taxon>
        <taxon>Desulfobulbales</taxon>
        <taxon>Desulfobulbaceae</taxon>
        <taxon>Candidatus Electrothrix</taxon>
    </lineage>
</organism>
<accession>A0A444J4K8</accession>
<reference evidence="1 2" key="1">
    <citation type="submission" date="2017-01" db="EMBL/GenBank/DDBJ databases">
        <title>The cable genome- insights into the physiology and evolution of filamentous bacteria capable of sulfide oxidation via long distance electron transfer.</title>
        <authorList>
            <person name="Schreiber L."/>
            <person name="Bjerg J.T."/>
            <person name="Boggild A."/>
            <person name="Van De Vossenberg J."/>
            <person name="Meysman F."/>
            <person name="Nielsen L.P."/>
            <person name="Schramm A."/>
            <person name="Kjeldsen K.U."/>
        </authorList>
    </citation>
    <scope>NUCLEOTIDE SEQUENCE [LARGE SCALE GENOMIC DNA]</scope>
    <source>
        <strain evidence="1">MCF</strain>
    </source>
</reference>
<dbReference type="EMBL" id="MTKO01000010">
    <property type="protein sequence ID" value="RWX48007.1"/>
    <property type="molecule type" value="Genomic_DNA"/>
</dbReference>
<dbReference type="AlphaFoldDB" id="A0A444J4K8"/>
<dbReference type="Proteomes" id="UP000287853">
    <property type="component" value="Unassembled WGS sequence"/>
</dbReference>
<gene>
    <name evidence="1" type="ORF">H206_05399</name>
</gene>
<comment type="caution">
    <text evidence="1">The sequence shown here is derived from an EMBL/GenBank/DDBJ whole genome shotgun (WGS) entry which is preliminary data.</text>
</comment>
<sequence length="52" mass="5878">MAPFLPCFFVNCAKKMPGVLLRADVFSALKSKLLAFLLFIHITRLFPYEATS</sequence>
<evidence type="ECO:0000313" key="1">
    <source>
        <dbReference type="EMBL" id="RWX48007.1"/>
    </source>
</evidence>
<protein>
    <submittedName>
        <fullName evidence="1">Uncharacterized protein</fullName>
    </submittedName>
</protein>